<feature type="transmembrane region" description="Helical" evidence="7">
    <location>
        <begin position="55"/>
        <end position="77"/>
    </location>
</feature>
<evidence type="ECO:0000256" key="6">
    <source>
        <dbReference type="ARBA" id="ARBA00023136"/>
    </source>
</evidence>
<dbReference type="GO" id="GO:0005886">
    <property type="term" value="C:plasma membrane"/>
    <property type="evidence" value="ECO:0007669"/>
    <property type="project" value="UniProtKB-SubCell"/>
</dbReference>
<keyword evidence="6 7" id="KW-0472">Membrane</keyword>
<feature type="transmembrane region" description="Helical" evidence="7">
    <location>
        <begin position="243"/>
        <end position="264"/>
    </location>
</feature>
<feature type="transmembrane region" description="Helical" evidence="7">
    <location>
        <begin position="312"/>
        <end position="336"/>
    </location>
</feature>
<feature type="transmembrane region" description="Helical" evidence="7">
    <location>
        <begin position="6"/>
        <end position="26"/>
    </location>
</feature>
<proteinExistence type="inferred from homology"/>
<sequence length="529" mass="59716">MMNIVLVLLIEVLIVIGFFLVSTWTLRKVCNLLTRVSVFRGKDTKIKVIRRNINGVLFFTCLLLIMGIIGVNGFLIYQGKNPQEYTITLINQIPSGFWLRLGFGIAQCVGVVIAAGFVIKLLNYWLQIAARKVKNLEQKPVNDENIDAFFTTLNRRITLGIWLWVLIVCSQFLQLSYLLTQYLYIGLTIYLIIASGLLILKTVGVIVDTLNALSIRYSSPDNLFRFYDRLGHLVPFLKSSLEFVVYVSTATLVVQQVQLIANLASFGIKIIKIIAIVFISRVIFEVIYLLLEEFLFKDQQLTETQRSRRLTMIPLFRSLLQYLIYFAVAVSILYILDINPTPILAGAGIIGLAVGLGAQTLINDIVSGFFILFENYYLVGDYIQAGKAEEKPVEGTVESIELRTTRIRHPNGQLQIIRNGDIGSVVNFSKQYIFACVDIGVASNCDLQPVYRLIGEIGQSLKLNYPDVLEPTFIEGVESLSESHLLLRTLTKVKPGKHLHIQRVLRQLYIDNFPDLGLLLPASIRKDED</sequence>
<evidence type="ECO:0000259" key="8">
    <source>
        <dbReference type="Pfam" id="PF00924"/>
    </source>
</evidence>
<organism evidence="10 11">
    <name type="scientific">Cylindrospermopsis raciborskii CENA303</name>
    <dbReference type="NCBI Taxonomy" id="1170769"/>
    <lineage>
        <taxon>Bacteria</taxon>
        <taxon>Bacillati</taxon>
        <taxon>Cyanobacteriota</taxon>
        <taxon>Cyanophyceae</taxon>
        <taxon>Nostocales</taxon>
        <taxon>Aphanizomenonaceae</taxon>
        <taxon>Cylindrospermopsis</taxon>
    </lineage>
</organism>
<dbReference type="InterPro" id="IPR049142">
    <property type="entry name" value="MS_channel_1st"/>
</dbReference>
<name>A0A1X4GAK6_9CYAN</name>
<comment type="subcellular location">
    <subcellularLocation>
        <location evidence="1">Cell membrane</location>
        <topology evidence="1">Multi-pass membrane protein</topology>
    </subcellularLocation>
</comment>
<feature type="transmembrane region" description="Helical" evidence="7">
    <location>
        <begin position="270"/>
        <end position="291"/>
    </location>
</feature>
<dbReference type="PANTHER" id="PTHR30460:SF0">
    <property type="entry name" value="MODERATE CONDUCTANCE MECHANOSENSITIVE CHANNEL YBIO"/>
    <property type="match status" value="1"/>
</dbReference>
<dbReference type="SUPFAM" id="SSF82861">
    <property type="entry name" value="Mechanosensitive channel protein MscS (YggB), transmembrane region"/>
    <property type="match status" value="1"/>
</dbReference>
<evidence type="ECO:0000256" key="3">
    <source>
        <dbReference type="ARBA" id="ARBA00022475"/>
    </source>
</evidence>
<evidence type="ECO:0000259" key="9">
    <source>
        <dbReference type="Pfam" id="PF21088"/>
    </source>
</evidence>
<accession>A0A1X4GAK6</accession>
<feature type="transmembrane region" description="Helical" evidence="7">
    <location>
        <begin position="159"/>
        <end position="177"/>
    </location>
</feature>
<comment type="similarity">
    <text evidence="2">Belongs to the MscS (TC 1.A.23) family.</text>
</comment>
<evidence type="ECO:0000256" key="4">
    <source>
        <dbReference type="ARBA" id="ARBA00022692"/>
    </source>
</evidence>
<dbReference type="SUPFAM" id="SSF82689">
    <property type="entry name" value="Mechanosensitive channel protein MscS (YggB), C-terminal domain"/>
    <property type="match status" value="1"/>
</dbReference>
<dbReference type="InterPro" id="IPR045276">
    <property type="entry name" value="YbiO_bact"/>
</dbReference>
<dbReference type="SUPFAM" id="SSF50182">
    <property type="entry name" value="Sm-like ribonucleoproteins"/>
    <property type="match status" value="1"/>
</dbReference>
<dbReference type="InterPro" id="IPR011014">
    <property type="entry name" value="MscS_channel_TM-2"/>
</dbReference>
<dbReference type="Pfam" id="PF21088">
    <property type="entry name" value="MS_channel_1st"/>
    <property type="match status" value="1"/>
</dbReference>
<dbReference type="InterPro" id="IPR011066">
    <property type="entry name" value="MscS_channel_C_sf"/>
</dbReference>
<comment type="caution">
    <text evidence="10">The sequence shown here is derived from an EMBL/GenBank/DDBJ whole genome shotgun (WGS) entry which is preliminary data.</text>
</comment>
<dbReference type="Gene3D" id="2.30.30.60">
    <property type="match status" value="1"/>
</dbReference>
<feature type="transmembrane region" description="Helical" evidence="7">
    <location>
        <begin position="183"/>
        <end position="207"/>
    </location>
</feature>
<dbReference type="InterPro" id="IPR006685">
    <property type="entry name" value="MscS_channel_2nd"/>
</dbReference>
<feature type="domain" description="Mechanosensitive ion channel transmembrane helices 2/3" evidence="9">
    <location>
        <begin position="320"/>
        <end position="359"/>
    </location>
</feature>
<evidence type="ECO:0000256" key="7">
    <source>
        <dbReference type="SAM" id="Phobius"/>
    </source>
</evidence>
<keyword evidence="5 7" id="KW-1133">Transmembrane helix</keyword>
<dbReference type="Gene3D" id="3.30.70.100">
    <property type="match status" value="1"/>
</dbReference>
<dbReference type="RefSeq" id="WP_085727231.1">
    <property type="nucleotide sequence ID" value="NZ_NBYN01000014.1"/>
</dbReference>
<dbReference type="EMBL" id="NBYN01000014">
    <property type="protein sequence ID" value="OSO94234.1"/>
    <property type="molecule type" value="Genomic_DNA"/>
</dbReference>
<dbReference type="Proteomes" id="UP000192997">
    <property type="component" value="Unassembled WGS sequence"/>
</dbReference>
<feature type="domain" description="Mechanosensitive ion channel MscS" evidence="8">
    <location>
        <begin position="360"/>
        <end position="430"/>
    </location>
</feature>
<feature type="transmembrane region" description="Helical" evidence="7">
    <location>
        <begin position="97"/>
        <end position="122"/>
    </location>
</feature>
<protein>
    <submittedName>
        <fullName evidence="10">Mechanosensitive ion channel protein MscS</fullName>
    </submittedName>
</protein>
<evidence type="ECO:0000256" key="1">
    <source>
        <dbReference type="ARBA" id="ARBA00004651"/>
    </source>
</evidence>
<dbReference type="InterPro" id="IPR010920">
    <property type="entry name" value="LSM_dom_sf"/>
</dbReference>
<evidence type="ECO:0000256" key="2">
    <source>
        <dbReference type="ARBA" id="ARBA00008017"/>
    </source>
</evidence>
<dbReference type="Gene3D" id="1.10.287.1260">
    <property type="match status" value="1"/>
</dbReference>
<dbReference type="Pfam" id="PF00924">
    <property type="entry name" value="MS_channel_2nd"/>
    <property type="match status" value="1"/>
</dbReference>
<keyword evidence="3" id="KW-1003">Cell membrane</keyword>
<gene>
    <name evidence="10" type="ORF">B7O87_03440</name>
</gene>
<keyword evidence="4 7" id="KW-0812">Transmembrane</keyword>
<feature type="transmembrane region" description="Helical" evidence="7">
    <location>
        <begin position="342"/>
        <end position="362"/>
    </location>
</feature>
<dbReference type="InterPro" id="IPR023408">
    <property type="entry name" value="MscS_beta-dom_sf"/>
</dbReference>
<dbReference type="PANTHER" id="PTHR30460">
    <property type="entry name" value="MODERATE CONDUCTANCE MECHANOSENSITIVE CHANNEL YBIO"/>
    <property type="match status" value="1"/>
</dbReference>
<dbReference type="AlphaFoldDB" id="A0A1X4GAK6"/>
<evidence type="ECO:0000313" key="11">
    <source>
        <dbReference type="Proteomes" id="UP000192997"/>
    </source>
</evidence>
<dbReference type="GO" id="GO:0008381">
    <property type="term" value="F:mechanosensitive monoatomic ion channel activity"/>
    <property type="evidence" value="ECO:0007669"/>
    <property type="project" value="InterPro"/>
</dbReference>
<reference evidence="11" key="1">
    <citation type="submission" date="2017-04" db="EMBL/GenBank/DDBJ databases">
        <authorList>
            <person name="Abreu V.A."/>
            <person name="Popin R.V."/>
            <person name="Rigonato J."/>
            <person name="Andreote A.P."/>
            <person name="Schaker P.C."/>
            <person name="Hoff-Risseti C."/>
            <person name="Alvarenga D.O."/>
            <person name="Varani A.M."/>
            <person name="Fiore M.F."/>
        </authorList>
    </citation>
    <scope>NUCLEOTIDE SEQUENCE [LARGE SCALE GENOMIC DNA]</scope>
    <source>
        <strain evidence="11">CENA303</strain>
    </source>
</reference>
<evidence type="ECO:0000256" key="5">
    <source>
        <dbReference type="ARBA" id="ARBA00022989"/>
    </source>
</evidence>
<evidence type="ECO:0000313" key="10">
    <source>
        <dbReference type="EMBL" id="OSO94234.1"/>
    </source>
</evidence>